<dbReference type="PROSITE" id="PS50043">
    <property type="entry name" value="HTH_LUXR_2"/>
    <property type="match status" value="1"/>
</dbReference>
<dbReference type="Pfam" id="PF00196">
    <property type="entry name" value="GerE"/>
    <property type="match status" value="1"/>
</dbReference>
<keyword evidence="2" id="KW-0805">Transcription regulation</keyword>
<organism evidence="8 9">
    <name type="scientific">Chryseolinea serpens</name>
    <dbReference type="NCBI Taxonomy" id="947013"/>
    <lineage>
        <taxon>Bacteria</taxon>
        <taxon>Pseudomonadati</taxon>
        <taxon>Bacteroidota</taxon>
        <taxon>Cytophagia</taxon>
        <taxon>Cytophagales</taxon>
        <taxon>Fulvivirgaceae</taxon>
        <taxon>Chryseolinea</taxon>
    </lineage>
</organism>
<dbReference type="PANTHER" id="PTHR43214:SF41">
    <property type="entry name" value="NITRATE_NITRITE RESPONSE REGULATOR PROTEIN NARP"/>
    <property type="match status" value="1"/>
</dbReference>
<evidence type="ECO:0000256" key="3">
    <source>
        <dbReference type="ARBA" id="ARBA00023125"/>
    </source>
</evidence>
<dbReference type="SUPFAM" id="SSF46894">
    <property type="entry name" value="C-terminal effector domain of the bipartite response regulators"/>
    <property type="match status" value="1"/>
</dbReference>
<dbReference type="GO" id="GO:0003677">
    <property type="term" value="F:DNA binding"/>
    <property type="evidence" value="ECO:0007669"/>
    <property type="project" value="UniProtKB-KW"/>
</dbReference>
<name>A0A1M5WN32_9BACT</name>
<dbReference type="PROSITE" id="PS50110">
    <property type="entry name" value="RESPONSE_REGULATORY"/>
    <property type="match status" value="1"/>
</dbReference>
<dbReference type="CDD" id="cd06170">
    <property type="entry name" value="LuxR_C_like"/>
    <property type="match status" value="1"/>
</dbReference>
<accession>A0A1M5WN32</accession>
<feature type="modified residue" description="4-aspartylphosphate" evidence="5">
    <location>
        <position position="56"/>
    </location>
</feature>
<dbReference type="CDD" id="cd17535">
    <property type="entry name" value="REC_NarL-like"/>
    <property type="match status" value="1"/>
</dbReference>
<dbReference type="STRING" id="947013.SAMN04488109_5850"/>
<dbReference type="OrthoDB" id="9797341at2"/>
<dbReference type="SMART" id="SM00448">
    <property type="entry name" value="REC"/>
    <property type="match status" value="1"/>
</dbReference>
<dbReference type="InterPro" id="IPR058245">
    <property type="entry name" value="NreC/VraR/RcsB-like_REC"/>
</dbReference>
<dbReference type="InterPro" id="IPR011006">
    <property type="entry name" value="CheY-like_superfamily"/>
</dbReference>
<dbReference type="SUPFAM" id="SSF52172">
    <property type="entry name" value="CheY-like"/>
    <property type="match status" value="1"/>
</dbReference>
<keyword evidence="3" id="KW-0238">DNA-binding</keyword>
<feature type="domain" description="Response regulatory" evidence="7">
    <location>
        <begin position="5"/>
        <end position="121"/>
    </location>
</feature>
<dbReference type="InterPro" id="IPR000792">
    <property type="entry name" value="Tscrpt_reg_LuxR_C"/>
</dbReference>
<dbReference type="InterPro" id="IPR001789">
    <property type="entry name" value="Sig_transdc_resp-reg_receiver"/>
</dbReference>
<evidence type="ECO:0000256" key="5">
    <source>
        <dbReference type="PROSITE-ProRule" id="PRU00169"/>
    </source>
</evidence>
<keyword evidence="9" id="KW-1185">Reference proteome</keyword>
<dbReference type="GO" id="GO:0000160">
    <property type="term" value="P:phosphorelay signal transduction system"/>
    <property type="evidence" value="ECO:0007669"/>
    <property type="project" value="InterPro"/>
</dbReference>
<evidence type="ECO:0000259" key="6">
    <source>
        <dbReference type="PROSITE" id="PS50043"/>
    </source>
</evidence>
<dbReference type="PROSITE" id="PS00622">
    <property type="entry name" value="HTH_LUXR_1"/>
    <property type="match status" value="1"/>
</dbReference>
<dbReference type="Proteomes" id="UP000184212">
    <property type="component" value="Unassembled WGS sequence"/>
</dbReference>
<dbReference type="PANTHER" id="PTHR43214">
    <property type="entry name" value="TWO-COMPONENT RESPONSE REGULATOR"/>
    <property type="match status" value="1"/>
</dbReference>
<dbReference type="AlphaFoldDB" id="A0A1M5WN32"/>
<feature type="domain" description="HTH luxR-type" evidence="6">
    <location>
        <begin position="143"/>
        <end position="208"/>
    </location>
</feature>
<dbReference type="InterPro" id="IPR039420">
    <property type="entry name" value="WalR-like"/>
</dbReference>
<evidence type="ECO:0000313" key="9">
    <source>
        <dbReference type="Proteomes" id="UP000184212"/>
    </source>
</evidence>
<proteinExistence type="predicted"/>
<reference evidence="8 9" key="1">
    <citation type="submission" date="2016-11" db="EMBL/GenBank/DDBJ databases">
        <authorList>
            <person name="Jaros S."/>
            <person name="Januszkiewicz K."/>
            <person name="Wedrychowicz H."/>
        </authorList>
    </citation>
    <scope>NUCLEOTIDE SEQUENCE [LARGE SCALE GENOMIC DNA]</scope>
    <source>
        <strain evidence="8 9">DSM 24574</strain>
    </source>
</reference>
<evidence type="ECO:0000256" key="1">
    <source>
        <dbReference type="ARBA" id="ARBA00022553"/>
    </source>
</evidence>
<evidence type="ECO:0000256" key="4">
    <source>
        <dbReference type="ARBA" id="ARBA00023163"/>
    </source>
</evidence>
<sequence>MNNIRLLLADDHPLIRAGFKSMLVKNERFEIVGEAENGTDLLTLTAELSPDMILTDISMPGMNGLEALQKVKKQYPAIKCIVLSMHEEREYIMNALKTGAEGYLLKSIEGPELEKAILVVFNGGKYFSPLITSILADSVARPELPEVGDITPREKEVLELVAQGKSTKQIADLLGISIRTVESHRINMLKKMKVNNTAELIRKAIEMKILS</sequence>
<gene>
    <name evidence="8" type="ORF">SAMN04488109_5850</name>
</gene>
<evidence type="ECO:0000259" key="7">
    <source>
        <dbReference type="PROSITE" id="PS50110"/>
    </source>
</evidence>
<evidence type="ECO:0000256" key="2">
    <source>
        <dbReference type="ARBA" id="ARBA00023015"/>
    </source>
</evidence>
<protein>
    <submittedName>
        <fullName evidence="8">Two component transcriptional regulator, LuxR family</fullName>
    </submittedName>
</protein>
<dbReference type="GO" id="GO:0006355">
    <property type="term" value="P:regulation of DNA-templated transcription"/>
    <property type="evidence" value="ECO:0007669"/>
    <property type="project" value="InterPro"/>
</dbReference>
<dbReference type="InterPro" id="IPR016032">
    <property type="entry name" value="Sig_transdc_resp-reg_C-effctor"/>
</dbReference>
<dbReference type="Pfam" id="PF00072">
    <property type="entry name" value="Response_reg"/>
    <property type="match status" value="1"/>
</dbReference>
<dbReference type="SMART" id="SM00421">
    <property type="entry name" value="HTH_LUXR"/>
    <property type="match status" value="1"/>
</dbReference>
<keyword evidence="1 5" id="KW-0597">Phosphoprotein</keyword>
<dbReference type="EMBL" id="FQWQ01000005">
    <property type="protein sequence ID" value="SHH88898.1"/>
    <property type="molecule type" value="Genomic_DNA"/>
</dbReference>
<dbReference type="PRINTS" id="PR00038">
    <property type="entry name" value="HTHLUXR"/>
</dbReference>
<dbReference type="RefSeq" id="WP_073141768.1">
    <property type="nucleotide sequence ID" value="NZ_FQWQ01000005.1"/>
</dbReference>
<dbReference type="Gene3D" id="3.40.50.2300">
    <property type="match status" value="1"/>
</dbReference>
<keyword evidence="4" id="KW-0804">Transcription</keyword>
<evidence type="ECO:0000313" key="8">
    <source>
        <dbReference type="EMBL" id="SHH88898.1"/>
    </source>
</evidence>